<keyword evidence="3" id="KW-1185">Reference proteome</keyword>
<feature type="signal peptide" evidence="1">
    <location>
        <begin position="1"/>
        <end position="16"/>
    </location>
</feature>
<feature type="chain" id="PRO_5032653421" evidence="1">
    <location>
        <begin position="17"/>
        <end position="62"/>
    </location>
</feature>
<feature type="non-terminal residue" evidence="2">
    <location>
        <position position="62"/>
    </location>
</feature>
<dbReference type="AlphaFoldDB" id="A0A835GG70"/>
<sequence length="62" mass="7510">MKSHFLLLFLIIFSEAFREDNRDLFKNMCRRTLVKTQAQESFLKTFLDKYGQINSKVEYRTV</sequence>
<evidence type="ECO:0000313" key="3">
    <source>
        <dbReference type="Proteomes" id="UP000648187"/>
    </source>
</evidence>
<evidence type="ECO:0000313" key="2">
    <source>
        <dbReference type="EMBL" id="KAF9415834.1"/>
    </source>
</evidence>
<protein>
    <submittedName>
        <fullName evidence="2">Uncharacterized protein</fullName>
    </submittedName>
</protein>
<evidence type="ECO:0000256" key="1">
    <source>
        <dbReference type="SAM" id="SignalP"/>
    </source>
</evidence>
<keyword evidence="1" id="KW-0732">Signal</keyword>
<reference evidence="2" key="1">
    <citation type="submission" date="2020-08" db="EMBL/GenBank/DDBJ databases">
        <title>Spodoptera exigua strain:BAW_Kor-Di-RS1 Genome sequencing and assembly.</title>
        <authorList>
            <person name="Kim J."/>
            <person name="Nam H.Y."/>
            <person name="Kwon M."/>
            <person name="Choi J.H."/>
            <person name="Cho S.R."/>
            <person name="Kim G.-H."/>
        </authorList>
    </citation>
    <scope>NUCLEOTIDE SEQUENCE</scope>
    <source>
        <strain evidence="2">BAW_Kor-Di-RS1</strain>
        <tissue evidence="2">Whole-body</tissue>
    </source>
</reference>
<dbReference type="EMBL" id="JACKWZ010000101">
    <property type="protein sequence ID" value="KAF9415834.1"/>
    <property type="molecule type" value="Genomic_DNA"/>
</dbReference>
<proteinExistence type="predicted"/>
<name>A0A835GG70_SPOEX</name>
<gene>
    <name evidence="2" type="ORF">HW555_006661</name>
</gene>
<comment type="caution">
    <text evidence="2">The sequence shown here is derived from an EMBL/GenBank/DDBJ whole genome shotgun (WGS) entry which is preliminary data.</text>
</comment>
<dbReference type="Proteomes" id="UP000648187">
    <property type="component" value="Unassembled WGS sequence"/>
</dbReference>
<organism evidence="2 3">
    <name type="scientific">Spodoptera exigua</name>
    <name type="common">Beet armyworm</name>
    <name type="synonym">Noctua fulgens</name>
    <dbReference type="NCBI Taxonomy" id="7107"/>
    <lineage>
        <taxon>Eukaryota</taxon>
        <taxon>Metazoa</taxon>
        <taxon>Ecdysozoa</taxon>
        <taxon>Arthropoda</taxon>
        <taxon>Hexapoda</taxon>
        <taxon>Insecta</taxon>
        <taxon>Pterygota</taxon>
        <taxon>Neoptera</taxon>
        <taxon>Endopterygota</taxon>
        <taxon>Lepidoptera</taxon>
        <taxon>Glossata</taxon>
        <taxon>Ditrysia</taxon>
        <taxon>Noctuoidea</taxon>
        <taxon>Noctuidae</taxon>
        <taxon>Amphipyrinae</taxon>
        <taxon>Spodoptera</taxon>
    </lineage>
</organism>
<accession>A0A835GG70</accession>